<dbReference type="AlphaFoldDB" id="A0A377Q6N5"/>
<dbReference type="InterPro" id="IPR053967">
    <property type="entry name" value="LlgE_F_G-like_D1"/>
</dbReference>
<dbReference type="PROSITE" id="PS00588">
    <property type="entry name" value="FLAGELLA_BB_ROD"/>
    <property type="match status" value="1"/>
</dbReference>
<reference evidence="11 13" key="2">
    <citation type="submission" date="2019-03" db="EMBL/GenBank/DDBJ databases">
        <title>Genomic Encyclopedia of Type Strains, Phase IV (KMG-IV): sequencing the most valuable type-strain genomes for metagenomic binning, comparative biology and taxonomic classification.</title>
        <authorList>
            <person name="Goeker M."/>
        </authorList>
    </citation>
    <scope>NUCLEOTIDE SEQUENCE [LARGE SCALE GENOMIC DNA]</scope>
    <source>
        <strain evidence="11 13">DSM 3764</strain>
    </source>
</reference>
<sequence length="432" mass="45477">MGFQQGLSGLSASSKSLDAIGNNIANSSTVGFKQSRSEFADMYANSFASSSTISGMGGRTVAVTQQFGQGNITSTNNPLDIAITGNGYFRMVDGEAVSYTRNGQFQVDKEGFIVGNTGQKLTGWPFDLNANALQKGGTPTPLQLANGNIGAKTTGWTEVAGGGVSAGLQFGMNLDASQLAKDRTNPLAANYVGALNPADVKTFTNSTSAQVYDSQGVAHTLTMYFTKTAPNTWEVRTRFDSDPVSAPNDPVTNLPYPNVTFDSNGKLVDNTPLSFSTTLTSGATTPFAFHVGLEGTTQYGSPFGVNTIKQDGYPDGVLTGVAVDREGVILGKYSNGQNRAIGQVTLTNFTNSQGLQNLGDNRWGETFASGQPRTNDPGTSDLGSLQSASVEDANVDLTGELVNLITAQRTYQANAQTIKAQDTILQTIVNLR</sequence>
<evidence type="ECO:0000259" key="9">
    <source>
        <dbReference type="Pfam" id="PF22692"/>
    </source>
</evidence>
<feature type="domain" description="Flagellar hook protein FlgE D2" evidence="8">
    <location>
        <begin position="187"/>
        <end position="313"/>
    </location>
</feature>
<dbReference type="EMBL" id="UGHR01000001">
    <property type="protein sequence ID" value="STQ90467.1"/>
    <property type="molecule type" value="Genomic_DNA"/>
</dbReference>
<dbReference type="InterPro" id="IPR010930">
    <property type="entry name" value="Flg_bb/hook_C_dom"/>
</dbReference>
<evidence type="ECO:0000256" key="2">
    <source>
        <dbReference type="ARBA" id="ARBA00009677"/>
    </source>
</evidence>
<dbReference type="GO" id="GO:0071978">
    <property type="term" value="P:bacterial-type flagellum-dependent swarming motility"/>
    <property type="evidence" value="ECO:0007669"/>
    <property type="project" value="TreeGrafter"/>
</dbReference>
<dbReference type="InterPro" id="IPR001444">
    <property type="entry name" value="Flag_bb_rod_N"/>
</dbReference>
<dbReference type="OrthoDB" id="8578401at2"/>
<evidence type="ECO:0000259" key="6">
    <source>
        <dbReference type="Pfam" id="PF00460"/>
    </source>
</evidence>
<dbReference type="InterPro" id="IPR011491">
    <property type="entry name" value="FlgE_D2"/>
</dbReference>
<evidence type="ECO:0000259" key="8">
    <source>
        <dbReference type="Pfam" id="PF07559"/>
    </source>
</evidence>
<keyword evidence="10" id="KW-0282">Flagellum</keyword>
<comment type="similarity">
    <text evidence="2 5">Belongs to the flagella basal body rod proteins family.</text>
</comment>
<comment type="function">
    <text evidence="5">A flexible structure which links the flagellar filament to the drive apparatus in the basal body.</text>
</comment>
<gene>
    <name evidence="10" type="primary">flgE_1</name>
    <name evidence="11" type="ORF">EV682_1028</name>
    <name evidence="10" type="ORF">NCTC11159_01531</name>
</gene>
<keyword evidence="13" id="KW-1185">Reference proteome</keyword>
<dbReference type="InterPro" id="IPR037058">
    <property type="entry name" value="Falgellar_hook_FlgE_sf"/>
</dbReference>
<dbReference type="Pfam" id="PF07559">
    <property type="entry name" value="FlgE_D2"/>
    <property type="match status" value="1"/>
</dbReference>
<dbReference type="Pfam" id="PF06429">
    <property type="entry name" value="Flg_bbr_C"/>
    <property type="match status" value="1"/>
</dbReference>
<reference evidence="10 12" key="1">
    <citation type="submission" date="2018-06" db="EMBL/GenBank/DDBJ databases">
        <authorList>
            <consortium name="Pathogen Informatics"/>
            <person name="Doyle S."/>
        </authorList>
    </citation>
    <scope>NUCLEOTIDE SEQUENCE [LARGE SCALE GENOMIC DNA]</scope>
    <source>
        <strain evidence="10 12">NCTC11159</strain>
    </source>
</reference>
<evidence type="ECO:0000259" key="7">
    <source>
        <dbReference type="Pfam" id="PF06429"/>
    </source>
</evidence>
<dbReference type="Proteomes" id="UP000255108">
    <property type="component" value="Unassembled WGS sequence"/>
</dbReference>
<keyword evidence="4 5" id="KW-0975">Bacterial flagellum</keyword>
<evidence type="ECO:0000256" key="4">
    <source>
        <dbReference type="ARBA" id="ARBA00023143"/>
    </source>
</evidence>
<dbReference type="PANTHER" id="PTHR30435">
    <property type="entry name" value="FLAGELLAR PROTEIN"/>
    <property type="match status" value="1"/>
</dbReference>
<dbReference type="Pfam" id="PF22692">
    <property type="entry name" value="LlgE_F_G_D1"/>
    <property type="match status" value="1"/>
</dbReference>
<accession>A0A377Q6N5</accession>
<evidence type="ECO:0000313" key="11">
    <source>
        <dbReference type="EMBL" id="TCU89099.1"/>
    </source>
</evidence>
<comment type="subcellular location">
    <subcellularLocation>
        <location evidence="1 5">Bacterial flagellum basal body</location>
    </subcellularLocation>
</comment>
<dbReference type="Pfam" id="PF00460">
    <property type="entry name" value="Flg_bb_rod"/>
    <property type="match status" value="1"/>
</dbReference>
<dbReference type="Proteomes" id="UP000295794">
    <property type="component" value="Unassembled WGS sequence"/>
</dbReference>
<dbReference type="NCBIfam" id="NF004238">
    <property type="entry name" value="PRK05682.1-1"/>
    <property type="match status" value="1"/>
</dbReference>
<dbReference type="GO" id="GO:0009424">
    <property type="term" value="C:bacterial-type flagellum hook"/>
    <property type="evidence" value="ECO:0007669"/>
    <property type="project" value="TreeGrafter"/>
</dbReference>
<evidence type="ECO:0000256" key="3">
    <source>
        <dbReference type="ARBA" id="ARBA00019015"/>
    </source>
</evidence>
<dbReference type="SUPFAM" id="SSF117143">
    <property type="entry name" value="Flagellar hook protein flgE"/>
    <property type="match status" value="1"/>
</dbReference>
<dbReference type="PANTHER" id="PTHR30435:SF1">
    <property type="entry name" value="FLAGELLAR HOOK PROTEIN FLGE"/>
    <property type="match status" value="1"/>
</dbReference>
<evidence type="ECO:0000256" key="1">
    <source>
        <dbReference type="ARBA" id="ARBA00004117"/>
    </source>
</evidence>
<dbReference type="GO" id="GO:0005829">
    <property type="term" value="C:cytosol"/>
    <property type="evidence" value="ECO:0007669"/>
    <property type="project" value="TreeGrafter"/>
</dbReference>
<dbReference type="GO" id="GO:0009425">
    <property type="term" value="C:bacterial-type flagellum basal body"/>
    <property type="evidence" value="ECO:0007669"/>
    <property type="project" value="UniProtKB-SubCell"/>
</dbReference>
<feature type="domain" description="Flagellar basal-body/hook protein C-terminal" evidence="7">
    <location>
        <begin position="387"/>
        <end position="431"/>
    </location>
</feature>
<proteinExistence type="inferred from homology"/>
<protein>
    <recommendedName>
        <fullName evidence="3 5">Flagellar hook protein FlgE</fullName>
    </recommendedName>
</protein>
<dbReference type="Gene3D" id="2.60.98.20">
    <property type="entry name" value="Flagellar hook protein FlgE"/>
    <property type="match status" value="1"/>
</dbReference>
<dbReference type="EMBL" id="SMBT01000002">
    <property type="protein sequence ID" value="TCU89099.1"/>
    <property type="molecule type" value="Genomic_DNA"/>
</dbReference>
<feature type="domain" description="Flagellar hook protein FlgE/F/G-like D1" evidence="9">
    <location>
        <begin position="82"/>
        <end position="123"/>
    </location>
</feature>
<dbReference type="InterPro" id="IPR037925">
    <property type="entry name" value="FlgE/F/G-like"/>
</dbReference>
<evidence type="ECO:0000313" key="13">
    <source>
        <dbReference type="Proteomes" id="UP000295794"/>
    </source>
</evidence>
<organism evidence="10 12">
    <name type="scientific">Iodobacter fluviatilis</name>
    <dbReference type="NCBI Taxonomy" id="537"/>
    <lineage>
        <taxon>Bacteria</taxon>
        <taxon>Pseudomonadati</taxon>
        <taxon>Pseudomonadota</taxon>
        <taxon>Betaproteobacteria</taxon>
        <taxon>Neisseriales</taxon>
        <taxon>Chitinibacteraceae</taxon>
        <taxon>Iodobacter</taxon>
    </lineage>
</organism>
<evidence type="ECO:0000313" key="10">
    <source>
        <dbReference type="EMBL" id="STQ90467.1"/>
    </source>
</evidence>
<dbReference type="NCBIfam" id="TIGR03506">
    <property type="entry name" value="FlgEFG_subfam"/>
    <property type="match status" value="1"/>
</dbReference>
<dbReference type="RefSeq" id="WP_115226784.1">
    <property type="nucleotide sequence ID" value="NZ_CAWOLO010000002.1"/>
</dbReference>
<evidence type="ECO:0000313" key="12">
    <source>
        <dbReference type="Proteomes" id="UP000255108"/>
    </source>
</evidence>
<dbReference type="InterPro" id="IPR020013">
    <property type="entry name" value="Flagellar_FlgE/F/G"/>
</dbReference>
<feature type="domain" description="Flagellar basal body rod protein N-terminal" evidence="6">
    <location>
        <begin position="6"/>
        <end position="33"/>
    </location>
</feature>
<keyword evidence="10" id="KW-0966">Cell projection</keyword>
<name>A0A377Q6N5_9NEIS</name>
<keyword evidence="10" id="KW-0969">Cilium</keyword>
<evidence type="ECO:0000256" key="5">
    <source>
        <dbReference type="RuleBase" id="RU362116"/>
    </source>
</evidence>
<dbReference type="InterPro" id="IPR019776">
    <property type="entry name" value="Flagellar_basal_body_rod_CS"/>
</dbReference>